<dbReference type="AlphaFoldDB" id="A0A9J6A7A7"/>
<proteinExistence type="predicted"/>
<gene>
    <name evidence="1" type="ORF">H5410_005436</name>
</gene>
<organism evidence="1 2">
    <name type="scientific">Solanum commersonii</name>
    <name type="common">Commerson's wild potato</name>
    <name type="synonym">Commerson's nightshade</name>
    <dbReference type="NCBI Taxonomy" id="4109"/>
    <lineage>
        <taxon>Eukaryota</taxon>
        <taxon>Viridiplantae</taxon>
        <taxon>Streptophyta</taxon>
        <taxon>Embryophyta</taxon>
        <taxon>Tracheophyta</taxon>
        <taxon>Spermatophyta</taxon>
        <taxon>Magnoliopsida</taxon>
        <taxon>eudicotyledons</taxon>
        <taxon>Gunneridae</taxon>
        <taxon>Pentapetalae</taxon>
        <taxon>asterids</taxon>
        <taxon>lamiids</taxon>
        <taxon>Solanales</taxon>
        <taxon>Solanaceae</taxon>
        <taxon>Solanoideae</taxon>
        <taxon>Solaneae</taxon>
        <taxon>Solanum</taxon>
    </lineage>
</organism>
<protein>
    <submittedName>
        <fullName evidence="1">Uncharacterized protein</fullName>
    </submittedName>
</protein>
<reference evidence="1 2" key="1">
    <citation type="submission" date="2020-09" db="EMBL/GenBank/DDBJ databases">
        <title>De no assembly of potato wild relative species, Solanum commersonii.</title>
        <authorList>
            <person name="Cho K."/>
        </authorList>
    </citation>
    <scope>NUCLEOTIDE SEQUENCE [LARGE SCALE GENOMIC DNA]</scope>
    <source>
        <strain evidence="1">LZ3.2</strain>
        <tissue evidence="1">Leaf</tissue>
    </source>
</reference>
<dbReference type="Proteomes" id="UP000824120">
    <property type="component" value="Chromosome 2"/>
</dbReference>
<evidence type="ECO:0000313" key="2">
    <source>
        <dbReference type="Proteomes" id="UP000824120"/>
    </source>
</evidence>
<dbReference type="OrthoDB" id="1323839at2759"/>
<keyword evidence="2" id="KW-1185">Reference proteome</keyword>
<evidence type="ECO:0000313" key="1">
    <source>
        <dbReference type="EMBL" id="KAG5620218.1"/>
    </source>
</evidence>
<name>A0A9J6A7A7_SOLCO</name>
<dbReference type="EMBL" id="JACXVP010000002">
    <property type="protein sequence ID" value="KAG5620218.1"/>
    <property type="molecule type" value="Genomic_DNA"/>
</dbReference>
<comment type="caution">
    <text evidence="1">The sequence shown here is derived from an EMBL/GenBank/DDBJ whole genome shotgun (WGS) entry which is preliminary data.</text>
</comment>
<sequence>MLPGTCPEFSEIQILLSDFAMGDNRIYFNAGFKSFDITKWSTGSSVWFEWVERSRKMMRRSSMSSKTMEWICFTLREASSDQKKTIRRWKTAEREAEHFCTRKHNEHGRFISIISINNGGRSILVIPELALNAGWHDIAFKIERFIKCSKRMEVPGPPRITKANYPYAKAVKDSKWQSETIKEAEITNNASIIEASHMLKTKRMGF</sequence>
<accession>A0A9J6A7A7</accession>